<keyword evidence="3" id="KW-1185">Reference proteome</keyword>
<feature type="region of interest" description="Disordered" evidence="1">
    <location>
        <begin position="81"/>
        <end position="259"/>
    </location>
</feature>
<dbReference type="Proteomes" id="UP000001861">
    <property type="component" value="Unassembled WGS sequence"/>
</dbReference>
<evidence type="ECO:0000313" key="3">
    <source>
        <dbReference type="Proteomes" id="UP000001861"/>
    </source>
</evidence>
<reference evidence="2 3" key="1">
    <citation type="journal article" date="2010" name="Proc. Natl. Acad. Sci. U.S.A.">
        <title>Insights into evolution of multicellular fungi from the assembled chromosomes of the mushroom Coprinopsis cinerea (Coprinus cinereus).</title>
        <authorList>
            <person name="Stajich J.E."/>
            <person name="Wilke S.K."/>
            <person name="Ahren D."/>
            <person name="Au C.H."/>
            <person name="Birren B.W."/>
            <person name="Borodovsky M."/>
            <person name="Burns C."/>
            <person name="Canback B."/>
            <person name="Casselton L.A."/>
            <person name="Cheng C.K."/>
            <person name="Deng J."/>
            <person name="Dietrich F.S."/>
            <person name="Fargo D.C."/>
            <person name="Farman M.L."/>
            <person name="Gathman A.C."/>
            <person name="Goldberg J."/>
            <person name="Guigo R."/>
            <person name="Hoegger P.J."/>
            <person name="Hooker J.B."/>
            <person name="Huggins A."/>
            <person name="James T.Y."/>
            <person name="Kamada T."/>
            <person name="Kilaru S."/>
            <person name="Kodira C."/>
            <person name="Kues U."/>
            <person name="Kupfer D."/>
            <person name="Kwan H.S."/>
            <person name="Lomsadze A."/>
            <person name="Li W."/>
            <person name="Lilly W.W."/>
            <person name="Ma L.J."/>
            <person name="Mackey A.J."/>
            <person name="Manning G."/>
            <person name="Martin F."/>
            <person name="Muraguchi H."/>
            <person name="Natvig D.O."/>
            <person name="Palmerini H."/>
            <person name="Ramesh M.A."/>
            <person name="Rehmeyer C.J."/>
            <person name="Roe B.A."/>
            <person name="Shenoy N."/>
            <person name="Stanke M."/>
            <person name="Ter-Hovhannisyan V."/>
            <person name="Tunlid A."/>
            <person name="Velagapudi R."/>
            <person name="Vision T.J."/>
            <person name="Zeng Q."/>
            <person name="Zolan M.E."/>
            <person name="Pukkila P.J."/>
        </authorList>
    </citation>
    <scope>NUCLEOTIDE SEQUENCE [LARGE SCALE GENOMIC DNA]</scope>
    <source>
        <strain evidence="3">Okayama-7 / 130 / ATCC MYA-4618 / FGSC 9003</strain>
    </source>
</reference>
<gene>
    <name evidence="2" type="ORF">CC1G_01612</name>
</gene>
<sequence>MSTTKTLSNGTLSLKFMQRARERKEVQLEKAEVKDDGAWEVPKAVREGWGLTTGSAASETQVHEESYLPFLFSASSIEDTDVQPRGRRVFGKKGEEIVKQSTEEEESGESNVPVSGKDATSATGKGRKIHPRPVSISTAGSSGLKGFEHLKKPRPKDTSSASTTAPTKSARQMIFETANVGTDLRASQQQTARSSGNPPLSTSSEAPKGFMKPAGVDEPTRPSTKNSSDKSGEKKPKRKRPGAQSEGDDRPKKQKKSKV</sequence>
<protein>
    <submittedName>
        <fullName evidence="2">Uncharacterized protein</fullName>
    </submittedName>
</protein>
<dbReference type="RefSeq" id="XP_001833935.2">
    <property type="nucleotide sequence ID" value="XM_001833883.2"/>
</dbReference>
<dbReference type="Pfam" id="PF10175">
    <property type="entry name" value="MPP6"/>
    <property type="match status" value="1"/>
</dbReference>
<dbReference type="GeneID" id="6010439"/>
<comment type="caution">
    <text evidence="2">The sequence shown here is derived from an EMBL/GenBank/DDBJ whole genome shotgun (WGS) entry which is preliminary data.</text>
</comment>
<accession>A8NI86</accession>
<feature type="compositionally biased region" description="Polar residues" evidence="1">
    <location>
        <begin position="185"/>
        <end position="205"/>
    </location>
</feature>
<name>A8NI86_COPC7</name>
<dbReference type="InParanoid" id="A8NI86"/>
<dbReference type="HOGENOM" id="CLU_078256_0_0_1"/>
<proteinExistence type="predicted"/>
<dbReference type="EMBL" id="AACS02000010">
    <property type="protein sequence ID" value="EAU87965.2"/>
    <property type="molecule type" value="Genomic_DNA"/>
</dbReference>
<dbReference type="KEGG" id="cci:CC1G_01612"/>
<feature type="compositionally biased region" description="Basic and acidic residues" evidence="1">
    <location>
        <begin position="92"/>
        <end position="102"/>
    </location>
</feature>
<dbReference type="OrthoDB" id="3251271at2759"/>
<organism evidence="2 3">
    <name type="scientific">Coprinopsis cinerea (strain Okayama-7 / 130 / ATCC MYA-4618 / FGSC 9003)</name>
    <name type="common">Inky cap fungus</name>
    <name type="synonym">Hormographiella aspergillata</name>
    <dbReference type="NCBI Taxonomy" id="240176"/>
    <lineage>
        <taxon>Eukaryota</taxon>
        <taxon>Fungi</taxon>
        <taxon>Dikarya</taxon>
        <taxon>Basidiomycota</taxon>
        <taxon>Agaricomycotina</taxon>
        <taxon>Agaricomycetes</taxon>
        <taxon>Agaricomycetidae</taxon>
        <taxon>Agaricales</taxon>
        <taxon>Agaricineae</taxon>
        <taxon>Psathyrellaceae</taxon>
        <taxon>Coprinopsis</taxon>
    </lineage>
</organism>
<evidence type="ECO:0000313" key="2">
    <source>
        <dbReference type="EMBL" id="EAU87965.2"/>
    </source>
</evidence>
<dbReference type="VEuPathDB" id="FungiDB:CC1G_01612"/>
<dbReference type="AlphaFoldDB" id="A8NI86"/>
<dbReference type="OMA" id="IKDDAEW"/>
<dbReference type="eggNOG" id="ENOG502QZDK">
    <property type="taxonomic scope" value="Eukaryota"/>
</dbReference>
<feature type="compositionally biased region" description="Polar residues" evidence="1">
    <location>
        <begin position="109"/>
        <end position="123"/>
    </location>
</feature>
<feature type="compositionally biased region" description="Low complexity" evidence="1">
    <location>
        <begin position="158"/>
        <end position="170"/>
    </location>
</feature>
<evidence type="ECO:0000256" key="1">
    <source>
        <dbReference type="SAM" id="MobiDB-lite"/>
    </source>
</evidence>